<gene>
    <name evidence="2" type="ORF">V5E97_28520</name>
</gene>
<accession>A0AAU7CC18</accession>
<evidence type="ECO:0000313" key="2">
    <source>
        <dbReference type="EMBL" id="XBH02251.1"/>
    </source>
</evidence>
<protein>
    <submittedName>
        <fullName evidence="2">Uncharacterized protein</fullName>
    </submittedName>
</protein>
<feature type="region of interest" description="Disordered" evidence="1">
    <location>
        <begin position="1"/>
        <end position="42"/>
    </location>
</feature>
<reference evidence="2" key="1">
    <citation type="submission" date="2024-05" db="EMBL/GenBank/DDBJ databases">
        <title>Planctomycetes of the genus Singulisphaera possess chitinolytic capabilities.</title>
        <authorList>
            <person name="Ivanova A."/>
        </authorList>
    </citation>
    <scope>NUCLEOTIDE SEQUENCE</scope>
    <source>
        <strain evidence="2">Ch08T</strain>
    </source>
</reference>
<dbReference type="EMBL" id="CP155447">
    <property type="protein sequence ID" value="XBH02251.1"/>
    <property type="molecule type" value="Genomic_DNA"/>
</dbReference>
<evidence type="ECO:0000256" key="1">
    <source>
        <dbReference type="SAM" id="MobiDB-lite"/>
    </source>
</evidence>
<sequence length="121" mass="13841">MPELTNTRKQRTLLIDDPESGRRDDPEELKPPQAWENRKATAQAYRASQARVASTRRRNVDPCTCDIDYTSAELEFMMAMQEYKQASGRMFPTWSEILEVLGSLGYEIHGCDGYESSLMNS</sequence>
<proteinExistence type="predicted"/>
<name>A0AAU7CC18_9BACT</name>
<dbReference type="RefSeq" id="WP_406694993.1">
    <property type="nucleotide sequence ID" value="NZ_CP155447.1"/>
</dbReference>
<feature type="compositionally biased region" description="Basic and acidic residues" evidence="1">
    <location>
        <begin position="19"/>
        <end position="30"/>
    </location>
</feature>
<dbReference type="AlphaFoldDB" id="A0AAU7CC18"/>
<organism evidence="2">
    <name type="scientific">Singulisphaera sp. Ch08</name>
    <dbReference type="NCBI Taxonomy" id="3120278"/>
    <lineage>
        <taxon>Bacteria</taxon>
        <taxon>Pseudomonadati</taxon>
        <taxon>Planctomycetota</taxon>
        <taxon>Planctomycetia</taxon>
        <taxon>Isosphaerales</taxon>
        <taxon>Isosphaeraceae</taxon>
        <taxon>Singulisphaera</taxon>
    </lineage>
</organism>